<keyword evidence="2" id="KW-1185">Reference proteome</keyword>
<reference evidence="1" key="1">
    <citation type="submission" date="2022-03" db="EMBL/GenBank/DDBJ databases">
        <authorList>
            <person name="Sayadi A."/>
        </authorList>
    </citation>
    <scope>NUCLEOTIDE SEQUENCE</scope>
</reference>
<dbReference type="EMBL" id="CAKOFQ010007034">
    <property type="protein sequence ID" value="CAH1987963.1"/>
    <property type="molecule type" value="Genomic_DNA"/>
</dbReference>
<evidence type="ECO:0000313" key="2">
    <source>
        <dbReference type="Proteomes" id="UP001152888"/>
    </source>
</evidence>
<evidence type="ECO:0000313" key="1">
    <source>
        <dbReference type="EMBL" id="CAH1987963.1"/>
    </source>
</evidence>
<sequence length="64" mass="7688">MKNGTQFRKSISPRERLAIALRFFLATGNSYSSLQYLFRESTFILLFSRRNDPIRFLIFFLDFE</sequence>
<organism evidence="1 2">
    <name type="scientific">Acanthoscelides obtectus</name>
    <name type="common">Bean weevil</name>
    <name type="synonym">Bruchus obtectus</name>
    <dbReference type="NCBI Taxonomy" id="200917"/>
    <lineage>
        <taxon>Eukaryota</taxon>
        <taxon>Metazoa</taxon>
        <taxon>Ecdysozoa</taxon>
        <taxon>Arthropoda</taxon>
        <taxon>Hexapoda</taxon>
        <taxon>Insecta</taxon>
        <taxon>Pterygota</taxon>
        <taxon>Neoptera</taxon>
        <taxon>Endopterygota</taxon>
        <taxon>Coleoptera</taxon>
        <taxon>Polyphaga</taxon>
        <taxon>Cucujiformia</taxon>
        <taxon>Chrysomeloidea</taxon>
        <taxon>Chrysomelidae</taxon>
        <taxon>Bruchinae</taxon>
        <taxon>Bruchini</taxon>
        <taxon>Acanthoscelides</taxon>
    </lineage>
</organism>
<dbReference type="Proteomes" id="UP001152888">
    <property type="component" value="Unassembled WGS sequence"/>
</dbReference>
<dbReference type="OrthoDB" id="6627079at2759"/>
<comment type="caution">
    <text evidence="1">The sequence shown here is derived from an EMBL/GenBank/DDBJ whole genome shotgun (WGS) entry which is preliminary data.</text>
</comment>
<proteinExistence type="predicted"/>
<gene>
    <name evidence="1" type="ORF">ACAOBT_LOCUS18192</name>
</gene>
<name>A0A9P0L399_ACAOB</name>
<dbReference type="AlphaFoldDB" id="A0A9P0L399"/>
<protein>
    <submittedName>
        <fullName evidence="1">Uncharacterized protein</fullName>
    </submittedName>
</protein>
<accession>A0A9P0L399</accession>